<dbReference type="InterPro" id="IPR011583">
    <property type="entry name" value="Chitinase_II/V-like_cat"/>
</dbReference>
<evidence type="ECO:0000256" key="8">
    <source>
        <dbReference type="SAM" id="Phobius"/>
    </source>
</evidence>
<evidence type="ECO:0000256" key="2">
    <source>
        <dbReference type="ARBA" id="ARBA00006739"/>
    </source>
</evidence>
<dbReference type="Gene3D" id="3.20.20.80">
    <property type="entry name" value="Glycosidases"/>
    <property type="match status" value="1"/>
</dbReference>
<keyword evidence="8" id="KW-0812">Transmembrane</keyword>
<dbReference type="SUPFAM" id="SSF51445">
    <property type="entry name" value="(Trans)glycosidases"/>
    <property type="match status" value="1"/>
</dbReference>
<feature type="transmembrane region" description="Helical" evidence="8">
    <location>
        <begin position="1084"/>
        <end position="1105"/>
    </location>
</feature>
<proteinExistence type="inferred from homology"/>
<feature type="transmembrane region" description="Helical" evidence="8">
    <location>
        <begin position="999"/>
        <end position="1024"/>
    </location>
</feature>
<reference evidence="11" key="1">
    <citation type="journal article" date="2022" name="Toxins">
        <title>Genomic Analysis of Sphingopyxis sp. USTB-05 for Biodegrading Cyanobacterial Hepatotoxins.</title>
        <authorList>
            <person name="Liu C."/>
            <person name="Xu Q."/>
            <person name="Zhao Z."/>
            <person name="Zhang H."/>
            <person name="Liu X."/>
            <person name="Yin C."/>
            <person name="Liu Y."/>
            <person name="Yan H."/>
        </authorList>
    </citation>
    <scope>NUCLEOTIDE SEQUENCE</scope>
    <source>
        <strain evidence="11">NBD5</strain>
    </source>
</reference>
<evidence type="ECO:0000256" key="7">
    <source>
        <dbReference type="ARBA" id="ARBA00032976"/>
    </source>
</evidence>
<dbReference type="InterPro" id="IPR001223">
    <property type="entry name" value="Glyco_hydro18_cat"/>
</dbReference>
<dbReference type="PROSITE" id="PS51677">
    <property type="entry name" value="NODB"/>
    <property type="match status" value="1"/>
</dbReference>
<dbReference type="CDD" id="cd10962">
    <property type="entry name" value="CE4_GT2-like"/>
    <property type="match status" value="1"/>
</dbReference>
<evidence type="ECO:0000256" key="4">
    <source>
        <dbReference type="ARBA" id="ARBA00020071"/>
    </source>
</evidence>
<evidence type="ECO:0000259" key="9">
    <source>
        <dbReference type="PROSITE" id="PS51677"/>
    </source>
</evidence>
<dbReference type="SUPFAM" id="SSF88713">
    <property type="entry name" value="Glycoside hydrolase/deacetylase"/>
    <property type="match status" value="1"/>
</dbReference>
<dbReference type="Gene3D" id="3.90.550.10">
    <property type="entry name" value="Spore Coat Polysaccharide Biosynthesis Protein SpsA, Chain A"/>
    <property type="match status" value="1"/>
</dbReference>
<evidence type="ECO:0000259" key="10">
    <source>
        <dbReference type="PROSITE" id="PS51910"/>
    </source>
</evidence>
<feature type="domain" description="GH18" evidence="10">
    <location>
        <begin position="99"/>
        <end position="407"/>
    </location>
</feature>
<protein>
    <recommendedName>
        <fullName evidence="4">Chitooligosaccharide deacetylase</fullName>
    </recommendedName>
    <alternativeName>
        <fullName evidence="7">Nodulation protein B</fullName>
    </alternativeName>
</protein>
<dbReference type="Gene3D" id="3.20.20.370">
    <property type="entry name" value="Glycoside hydrolase/deacetylase"/>
    <property type="match status" value="1"/>
</dbReference>
<evidence type="ECO:0000256" key="5">
    <source>
        <dbReference type="ARBA" id="ARBA00022676"/>
    </source>
</evidence>
<keyword evidence="8" id="KW-0472">Membrane</keyword>
<gene>
    <name evidence="11" type="ORF">LHA26_01120</name>
</gene>
<dbReference type="RefSeq" id="WP_252166924.1">
    <property type="nucleotide sequence ID" value="NZ_CP084930.1"/>
</dbReference>
<dbReference type="Pfam" id="PF13641">
    <property type="entry name" value="Glyco_tranf_2_3"/>
    <property type="match status" value="1"/>
</dbReference>
<dbReference type="Gene3D" id="3.10.50.10">
    <property type="match status" value="1"/>
</dbReference>
<dbReference type="Pfam" id="PF00704">
    <property type="entry name" value="Glyco_hydro_18"/>
    <property type="match status" value="1"/>
</dbReference>
<evidence type="ECO:0000256" key="1">
    <source>
        <dbReference type="ARBA" id="ARBA00003236"/>
    </source>
</evidence>
<dbReference type="GO" id="GO:0016757">
    <property type="term" value="F:glycosyltransferase activity"/>
    <property type="evidence" value="ECO:0007669"/>
    <property type="project" value="UniProtKB-KW"/>
</dbReference>
<dbReference type="SUPFAM" id="SSF53448">
    <property type="entry name" value="Nucleotide-diphospho-sugar transferases"/>
    <property type="match status" value="1"/>
</dbReference>
<name>A0ABY4X868_9SPHN</name>
<feature type="transmembrane region" description="Helical" evidence="8">
    <location>
        <begin position="1044"/>
        <end position="1063"/>
    </location>
</feature>
<dbReference type="PANTHER" id="PTHR43630:SF1">
    <property type="entry name" value="POLY-BETA-1,6-N-ACETYL-D-GLUCOSAMINE SYNTHASE"/>
    <property type="match status" value="1"/>
</dbReference>
<dbReference type="PANTHER" id="PTHR43630">
    <property type="entry name" value="POLY-BETA-1,6-N-ACETYL-D-GLUCOSAMINE SYNTHASE"/>
    <property type="match status" value="1"/>
</dbReference>
<sequence>MSEAPVFYDPSGRRKRWSLRALGLVLLAVVAAAGVFAMTIVHVPIPQPIEFHGEHPQPRPLPAQIAHVGRSLSRRAQKLAAALGAWSPRASAGAAHVRQTVVGFYAPWADDSKASLVRHVNQLDWLVPDLVSVTGPNHQMVVTQDRVLDAVLRNATSRPKLLPMVQNAIGGVWDGAGAAKLLHNPAMRHKLLDRLEPVLQRFQAAGVAFDFEDLPTSAQPDYQRFIAEAKARFGPRGLLVTLAVPVGDDDWNLRAYARAADKLFIMDYDEHYPEGAPGPIASQTWFVEQMRAAIRQIGRDKAIIAIANYGYDWPKGQTGAVVTNEEAWLTAHDNGAEIRFDPVSGNATYAYADDDGVAHTVWLTDAASAWNQLRAVDALGASGVALWRLGSEDSGVWNALRGFETRTIPDLSEPRSIGDVDVEGNGELLRITATPTPGHRVIRTDARGMIRDERFTVLPTPYVVTRSGYRPGYVALTFDDGPDGKWTPRILDILKREGVPGTFFVIGENAVSHPGLLNRIIAEGSEIGNHSYTHPNMALVAPRGIRLELNATQRLIEAYTGRGTRLLRLPYFGDAEPTTDDELVPALQAQEDGYLNVGLHVDSEDWQRPGVAAILDNSLRGVLASNDQKSGNVILLHDAGGDREQTVEALPTLIHTLKARGYHFVTASELIGVSRDAAMPQIKGEDLLAVRADVGIFLFLAGLLGLLKWIFFFAITLGIGRALLLAVLAVLARRADARETPPAIDPERFVSVLIPAFNEARVIESSVRRVLASTGVRLEVIVVDDGSTDETSAIVDQAFAGDPRVRLLTLTNGGKARALNQALALARGDVVVALDADTQFEPETIARLARWFADPEIGAVAGNAKVGNRVNLVTRWQAVEYVTAQNLERRALTRFDAITVVPGAVGAWRRAALDQVGGYPVDTLAEDQDLTIAIQRAGWQVAYDVDAVAWTEAPETFRALARQRFRWAFGTLQCLWKHRAILRTRKPPGLALVGLPQAWLFQIIFAAISPIIDLALGISIVSTIVRVHQHGWAQTQSDVLRMGLYWMAFTSIDLLCGWIAYRLEPRRTRYPALLLLAQRFVYRQLMYSVVLRAIGAALSGPWVGWGKLQRTGRVDVAG</sequence>
<dbReference type="InterPro" id="IPR029044">
    <property type="entry name" value="Nucleotide-diphossugar_trans"/>
</dbReference>
<dbReference type="EMBL" id="CP084930">
    <property type="protein sequence ID" value="USI73112.1"/>
    <property type="molecule type" value="Genomic_DNA"/>
</dbReference>
<dbReference type="Pfam" id="PF01522">
    <property type="entry name" value="Polysacc_deac_1"/>
    <property type="match status" value="1"/>
</dbReference>
<feature type="transmembrane region" description="Helical" evidence="8">
    <location>
        <begin position="709"/>
        <end position="732"/>
    </location>
</feature>
<dbReference type="Proteomes" id="UP001056937">
    <property type="component" value="Chromosome 1"/>
</dbReference>
<evidence type="ECO:0000313" key="11">
    <source>
        <dbReference type="EMBL" id="USI73112.1"/>
    </source>
</evidence>
<dbReference type="InterPro" id="IPR029070">
    <property type="entry name" value="Chitinase_insertion_sf"/>
</dbReference>
<dbReference type="InterPro" id="IPR011330">
    <property type="entry name" value="Glyco_hydro/deAcase_b/a-brl"/>
</dbReference>
<keyword evidence="12" id="KW-1185">Reference proteome</keyword>
<evidence type="ECO:0000313" key="12">
    <source>
        <dbReference type="Proteomes" id="UP001056937"/>
    </source>
</evidence>
<comment type="function">
    <text evidence="1">Is involved in generating a small heat-stable compound (Nod), an acylated oligomer of N-acetylglucosamine, that stimulates mitosis in various plant protoplasts.</text>
</comment>
<dbReference type="InterPro" id="IPR017853">
    <property type="entry name" value="GH"/>
</dbReference>
<dbReference type="CDD" id="cd06423">
    <property type="entry name" value="CESA_like"/>
    <property type="match status" value="1"/>
</dbReference>
<evidence type="ECO:0000256" key="6">
    <source>
        <dbReference type="ARBA" id="ARBA00022679"/>
    </source>
</evidence>
<comment type="similarity">
    <text evidence="3">Belongs to the polysaccharide deacetylase family.</text>
</comment>
<dbReference type="InterPro" id="IPR002509">
    <property type="entry name" value="NODB_dom"/>
</dbReference>
<dbReference type="PROSITE" id="PS51910">
    <property type="entry name" value="GH18_2"/>
    <property type="match status" value="1"/>
</dbReference>
<feature type="domain" description="NodB homology" evidence="9">
    <location>
        <begin position="472"/>
        <end position="665"/>
    </location>
</feature>
<comment type="similarity">
    <text evidence="2">Belongs to the glycosyltransferase 2 family.</text>
</comment>
<dbReference type="SMART" id="SM00636">
    <property type="entry name" value="Glyco_18"/>
    <property type="match status" value="1"/>
</dbReference>
<keyword evidence="5 11" id="KW-0328">Glycosyltransferase</keyword>
<keyword evidence="8" id="KW-1133">Transmembrane helix</keyword>
<organism evidence="11 12">
    <name type="scientific">Sphingomonas morindae</name>
    <dbReference type="NCBI Taxonomy" id="1541170"/>
    <lineage>
        <taxon>Bacteria</taxon>
        <taxon>Pseudomonadati</taxon>
        <taxon>Pseudomonadota</taxon>
        <taxon>Alphaproteobacteria</taxon>
        <taxon>Sphingomonadales</taxon>
        <taxon>Sphingomonadaceae</taxon>
        <taxon>Sphingomonas</taxon>
    </lineage>
</organism>
<evidence type="ECO:0000256" key="3">
    <source>
        <dbReference type="ARBA" id="ARBA00010973"/>
    </source>
</evidence>
<keyword evidence="6 11" id="KW-0808">Transferase</keyword>
<accession>A0ABY4X868</accession>